<name>A0ABR5B647_CRYGA</name>
<sequence length="129" mass="14177">MVNTKAQFDKAVAIVKGLPEDGPVKPTQEDKLAVSPHASSPLTTANEGDVSGPAPGMFDFVGKAKYNAWKKISGMSKEDAMAKYVELLTEMLKKSDDEASKQYLAELEGIKKCYAMTSKRVVFFFFEQC</sequence>
<feature type="region of interest" description="Disordered" evidence="3">
    <location>
        <begin position="19"/>
        <end position="51"/>
    </location>
</feature>
<evidence type="ECO:0000313" key="5">
    <source>
        <dbReference type="EMBL" id="KIR59067.1"/>
    </source>
</evidence>
<gene>
    <name evidence="5" type="ORF">I314_05051</name>
</gene>
<accession>A0ABR5B647</accession>
<dbReference type="Gene3D" id="1.20.80.10">
    <property type="match status" value="1"/>
</dbReference>
<organism evidence="5 6">
    <name type="scientific">Cryptococcus bacillisporus CA1873</name>
    <dbReference type="NCBI Taxonomy" id="1296111"/>
    <lineage>
        <taxon>Eukaryota</taxon>
        <taxon>Fungi</taxon>
        <taxon>Dikarya</taxon>
        <taxon>Basidiomycota</taxon>
        <taxon>Agaricomycotina</taxon>
        <taxon>Tremellomycetes</taxon>
        <taxon>Tremellales</taxon>
        <taxon>Cryptococcaceae</taxon>
        <taxon>Cryptococcus</taxon>
        <taxon>Cryptococcus gattii species complex</taxon>
    </lineage>
</organism>
<evidence type="ECO:0000313" key="6">
    <source>
        <dbReference type="Proteomes" id="UP000053800"/>
    </source>
</evidence>
<keyword evidence="6" id="KW-1185">Reference proteome</keyword>
<protein>
    <submittedName>
        <fullName evidence="5">Long-chain fatty acid transporter</fullName>
    </submittedName>
</protein>
<reference evidence="5 6" key="1">
    <citation type="submission" date="2015-01" db="EMBL/GenBank/DDBJ databases">
        <title>The Genome Sequence of Cryptococcus gattii CA1873.</title>
        <authorList>
            <consortium name="The Broad Institute Genomics Platform"/>
            <person name="Cuomo C."/>
            <person name="Litvintseva A."/>
            <person name="Chen Y."/>
            <person name="Heitman J."/>
            <person name="Sun S."/>
            <person name="Springer D."/>
            <person name="Dromer F."/>
            <person name="Young S."/>
            <person name="Zeng Q."/>
            <person name="Gargeya S."/>
            <person name="Abouelleil A."/>
            <person name="Alvarado L."/>
            <person name="Chapman S.B."/>
            <person name="Gainer-Dewar J."/>
            <person name="Goldberg J."/>
            <person name="Griggs A."/>
            <person name="Gujja S."/>
            <person name="Hansen M."/>
            <person name="Howarth C."/>
            <person name="Imamovic A."/>
            <person name="Larimer J."/>
            <person name="Murphy C."/>
            <person name="Naylor J."/>
            <person name="Pearson M."/>
            <person name="Priest M."/>
            <person name="Roberts A."/>
            <person name="Saif S."/>
            <person name="Shea T."/>
            <person name="Sykes S."/>
            <person name="Wortman J."/>
            <person name="Nusbaum C."/>
            <person name="Birren B."/>
        </authorList>
    </citation>
    <scope>NUCLEOTIDE SEQUENCE [LARGE SCALE GENOMIC DNA]</scope>
    <source>
        <strain evidence="5 6">CA1873</strain>
    </source>
</reference>
<dbReference type="Proteomes" id="UP000053800">
    <property type="component" value="Unassembled WGS sequence"/>
</dbReference>
<dbReference type="InterPro" id="IPR000582">
    <property type="entry name" value="Acyl-CoA-binding_protein"/>
</dbReference>
<dbReference type="SUPFAM" id="SSF47027">
    <property type="entry name" value="Acyl-CoA binding protein"/>
    <property type="match status" value="1"/>
</dbReference>
<evidence type="ECO:0000256" key="2">
    <source>
        <dbReference type="ARBA" id="ARBA00023121"/>
    </source>
</evidence>
<keyword evidence="2" id="KW-0446">Lipid-binding</keyword>
<evidence type="ECO:0000256" key="1">
    <source>
        <dbReference type="ARBA" id="ARBA00005567"/>
    </source>
</evidence>
<feature type="domain" description="ACB" evidence="4">
    <location>
        <begin position="4"/>
        <end position="97"/>
    </location>
</feature>
<dbReference type="PRINTS" id="PR00689">
    <property type="entry name" value="ACOABINDINGP"/>
</dbReference>
<proteinExistence type="inferred from homology"/>
<dbReference type="InterPro" id="IPR014352">
    <property type="entry name" value="FERM/acyl-CoA-bd_prot_sf"/>
</dbReference>
<dbReference type="PANTHER" id="PTHR23310:SF62">
    <property type="entry name" value="ACYL-COA BINDING PROTEIN 1, ISOFORM A"/>
    <property type="match status" value="1"/>
</dbReference>
<dbReference type="EMBL" id="KN848902">
    <property type="protein sequence ID" value="KIR59067.1"/>
    <property type="molecule type" value="Genomic_DNA"/>
</dbReference>
<dbReference type="Pfam" id="PF00887">
    <property type="entry name" value="ACBP"/>
    <property type="match status" value="1"/>
</dbReference>
<feature type="compositionally biased region" description="Polar residues" evidence="3">
    <location>
        <begin position="37"/>
        <end position="46"/>
    </location>
</feature>
<evidence type="ECO:0000259" key="4">
    <source>
        <dbReference type="PROSITE" id="PS51228"/>
    </source>
</evidence>
<evidence type="ECO:0000256" key="3">
    <source>
        <dbReference type="SAM" id="MobiDB-lite"/>
    </source>
</evidence>
<feature type="compositionally biased region" description="Basic and acidic residues" evidence="3">
    <location>
        <begin position="19"/>
        <end position="32"/>
    </location>
</feature>
<dbReference type="InterPro" id="IPR035984">
    <property type="entry name" value="Acyl-CoA-binding_sf"/>
</dbReference>
<dbReference type="PROSITE" id="PS51228">
    <property type="entry name" value="ACB_2"/>
    <property type="match status" value="1"/>
</dbReference>
<comment type="similarity">
    <text evidence="1">Belongs to the ACBP family.</text>
</comment>
<dbReference type="PANTHER" id="PTHR23310">
    <property type="entry name" value="ACYL-COA-BINDING PROTEIN, ACBP"/>
    <property type="match status" value="1"/>
</dbReference>